<sequence length="517" mass="55003">MNVHNPAEDLALRKAQAAQMGGPDKLARIRARGALNARERIAALLDADSFFELGMLNHSDVPGMEGKTPADGKVCGVGRIDGRPVVVKADDVSVLAGTGGRVGSRKSRQLVKLALDKGYPIVNLGEAGGARLPDIQGSDGLSSMTVGTSLARRVRQVPMAAAILGECFGSPSWHAAFADFVVQAKGSCMAVSGPRVLEIATGEKVSNEELGGWQLHARTTGLVDRVAEDEAGCLQLIRDFLAYLPSHAGALPPARAPRETAEAIAARQAGLGKLVPDAPRRAYDMREVLRVLVDDRELFELKPEFDRSVITCLARLDGQTVGIIASNPLYSAGAMGPDGCDKCTSFICLCDSFNIPLLFLHDTPGFFVGKAAEHKRMPGKIINFVEALALATVPKVAVVIRKSYGMAYSNLAGSGMDADFVFAWPGADISFMSPEVAVNVLRPSSGDAAHDREEKARLYEELRSASAPWRAAGLGHLDDVIAPEATRATLVRTLELARGERAGGIGKHHLATWPTNF</sequence>
<dbReference type="PANTHER" id="PTHR43842">
    <property type="entry name" value="PROPIONYL-COA CARBOXYLASE BETA CHAIN"/>
    <property type="match status" value="1"/>
</dbReference>
<accession>A0ABN4TWM0</accession>
<reference evidence="3 4" key="1">
    <citation type="submission" date="2016-10" db="EMBL/GenBank/DDBJ databases">
        <title>Complete genome sequences of three Cupriavidus strains isolated from various Malaysian environments.</title>
        <authorList>
            <person name="Abdullah A.A.-A."/>
            <person name="Shafie N.A.H."/>
            <person name="Lau N.S."/>
        </authorList>
    </citation>
    <scope>NUCLEOTIDE SEQUENCE [LARGE SCALE GENOMIC DNA]</scope>
    <source>
        <strain evidence="3 4">USMAA1020</strain>
    </source>
</reference>
<dbReference type="RefSeq" id="WP_071071478.1">
    <property type="nucleotide sequence ID" value="NZ_CP017755.1"/>
</dbReference>
<evidence type="ECO:0000259" key="2">
    <source>
        <dbReference type="PROSITE" id="PS50989"/>
    </source>
</evidence>
<proteinExistence type="predicted"/>
<name>A0ABN4TWM0_9BURK</name>
<dbReference type="EMBL" id="CP017755">
    <property type="protein sequence ID" value="AOZ08809.1"/>
    <property type="molecule type" value="Genomic_DNA"/>
</dbReference>
<dbReference type="InterPro" id="IPR011762">
    <property type="entry name" value="COA_CT_N"/>
</dbReference>
<dbReference type="SUPFAM" id="SSF52096">
    <property type="entry name" value="ClpP/crotonase"/>
    <property type="match status" value="2"/>
</dbReference>
<dbReference type="Proteomes" id="UP000177515">
    <property type="component" value="Chromosome 2"/>
</dbReference>
<dbReference type="Pfam" id="PF01039">
    <property type="entry name" value="Carboxyl_trans"/>
    <property type="match status" value="1"/>
</dbReference>
<feature type="domain" description="CoA carboxyltransferase N-terminal" evidence="1">
    <location>
        <begin position="4"/>
        <end position="256"/>
    </location>
</feature>
<gene>
    <name evidence="3" type="ORF">BKK80_23210</name>
</gene>
<dbReference type="InterPro" id="IPR034733">
    <property type="entry name" value="AcCoA_carboxyl_beta"/>
</dbReference>
<evidence type="ECO:0000259" key="1">
    <source>
        <dbReference type="PROSITE" id="PS50980"/>
    </source>
</evidence>
<dbReference type="InterPro" id="IPR051047">
    <property type="entry name" value="AccD/PCCB"/>
</dbReference>
<evidence type="ECO:0000313" key="3">
    <source>
        <dbReference type="EMBL" id="AOZ08809.1"/>
    </source>
</evidence>
<evidence type="ECO:0000313" key="4">
    <source>
        <dbReference type="Proteomes" id="UP000177515"/>
    </source>
</evidence>
<protein>
    <recommendedName>
        <fullName evidence="5">Methylmalonyl-CoA carboxyltransferase</fullName>
    </recommendedName>
</protein>
<dbReference type="InterPro" id="IPR029045">
    <property type="entry name" value="ClpP/crotonase-like_dom_sf"/>
</dbReference>
<dbReference type="PROSITE" id="PS50989">
    <property type="entry name" value="COA_CT_CTER"/>
    <property type="match status" value="1"/>
</dbReference>
<feature type="domain" description="CoA carboxyltransferase C-terminal" evidence="2">
    <location>
        <begin position="253"/>
        <end position="512"/>
    </location>
</feature>
<dbReference type="PANTHER" id="PTHR43842:SF2">
    <property type="entry name" value="PROPIONYL-COA CARBOXYLASE BETA CHAIN, MITOCHONDRIAL"/>
    <property type="match status" value="1"/>
</dbReference>
<dbReference type="Gene3D" id="3.90.226.10">
    <property type="entry name" value="2-enoyl-CoA Hydratase, Chain A, domain 1"/>
    <property type="match status" value="2"/>
</dbReference>
<keyword evidence="4" id="KW-1185">Reference proteome</keyword>
<dbReference type="PROSITE" id="PS50980">
    <property type="entry name" value="COA_CT_NTER"/>
    <property type="match status" value="1"/>
</dbReference>
<organism evidence="3 4">
    <name type="scientific">Cupriavidus malaysiensis</name>
    <dbReference type="NCBI Taxonomy" id="367825"/>
    <lineage>
        <taxon>Bacteria</taxon>
        <taxon>Pseudomonadati</taxon>
        <taxon>Pseudomonadota</taxon>
        <taxon>Betaproteobacteria</taxon>
        <taxon>Burkholderiales</taxon>
        <taxon>Burkholderiaceae</taxon>
        <taxon>Cupriavidus</taxon>
    </lineage>
</organism>
<dbReference type="InterPro" id="IPR011763">
    <property type="entry name" value="COA_CT_C"/>
</dbReference>
<evidence type="ECO:0008006" key="5">
    <source>
        <dbReference type="Google" id="ProtNLM"/>
    </source>
</evidence>